<dbReference type="Proteomes" id="UP000015104">
    <property type="component" value="Unassembled WGS sequence"/>
</dbReference>
<name>T1JTY2_TETUR</name>
<dbReference type="EnsemblMetazoa" id="tetur01g15840.1">
    <property type="protein sequence ID" value="tetur01g15840.1"/>
    <property type="gene ID" value="tetur01g15840"/>
</dbReference>
<keyword evidence="3" id="KW-1185">Reference proteome</keyword>
<dbReference type="HOGENOM" id="CLU_685741_0_0_1"/>
<dbReference type="OrthoDB" id="5836119at2759"/>
<feature type="region of interest" description="Disordered" evidence="1">
    <location>
        <begin position="261"/>
        <end position="367"/>
    </location>
</feature>
<organism evidence="2 3">
    <name type="scientific">Tetranychus urticae</name>
    <name type="common">Two-spotted spider mite</name>
    <dbReference type="NCBI Taxonomy" id="32264"/>
    <lineage>
        <taxon>Eukaryota</taxon>
        <taxon>Metazoa</taxon>
        <taxon>Ecdysozoa</taxon>
        <taxon>Arthropoda</taxon>
        <taxon>Chelicerata</taxon>
        <taxon>Arachnida</taxon>
        <taxon>Acari</taxon>
        <taxon>Acariformes</taxon>
        <taxon>Trombidiformes</taxon>
        <taxon>Prostigmata</taxon>
        <taxon>Eleutherengona</taxon>
        <taxon>Raphignathae</taxon>
        <taxon>Tetranychoidea</taxon>
        <taxon>Tetranychidae</taxon>
        <taxon>Tetranychus</taxon>
    </lineage>
</organism>
<evidence type="ECO:0000313" key="2">
    <source>
        <dbReference type="EnsemblMetazoa" id="tetur01g15840.1"/>
    </source>
</evidence>
<feature type="compositionally biased region" description="Low complexity" evidence="1">
    <location>
        <begin position="317"/>
        <end position="326"/>
    </location>
</feature>
<feature type="compositionally biased region" description="Acidic residues" evidence="1">
    <location>
        <begin position="266"/>
        <end position="279"/>
    </location>
</feature>
<evidence type="ECO:0000313" key="3">
    <source>
        <dbReference type="Proteomes" id="UP000015104"/>
    </source>
</evidence>
<reference evidence="3" key="1">
    <citation type="submission" date="2011-08" db="EMBL/GenBank/DDBJ databases">
        <authorList>
            <person name="Rombauts S."/>
        </authorList>
    </citation>
    <scope>NUCLEOTIDE SEQUENCE</scope>
    <source>
        <strain evidence="3">London</strain>
    </source>
</reference>
<proteinExistence type="predicted"/>
<gene>
    <name evidence="2" type="primary">107367525</name>
</gene>
<accession>T1JTY2</accession>
<dbReference type="AlphaFoldDB" id="T1JTY2"/>
<evidence type="ECO:0000256" key="1">
    <source>
        <dbReference type="SAM" id="MobiDB-lite"/>
    </source>
</evidence>
<feature type="region of interest" description="Disordered" evidence="1">
    <location>
        <begin position="1"/>
        <end position="60"/>
    </location>
</feature>
<reference evidence="2" key="2">
    <citation type="submission" date="2015-06" db="UniProtKB">
        <authorList>
            <consortium name="EnsemblMetazoa"/>
        </authorList>
    </citation>
    <scope>IDENTIFICATION</scope>
</reference>
<feature type="compositionally biased region" description="Basic and acidic residues" evidence="1">
    <location>
        <begin position="46"/>
        <end position="60"/>
    </location>
</feature>
<dbReference type="KEGG" id="tut:107367525"/>
<feature type="compositionally biased region" description="Basic and acidic residues" evidence="1">
    <location>
        <begin position="280"/>
        <end position="301"/>
    </location>
</feature>
<sequence length="402" mass="45304">MFTRGGAAKRIFKPTIPATRRSTRSGDKDGDKNNSCNTSTPHGKVKSKDKDRSNKSKGKKDLIQLDAVFNGINATAPVVKAERGYVNSGSSNINSLKDRAIKGEDADVKSINGIRIKSEDDSVTIANHRSVEDAKDFKKHEIDDVESIQRALYRDDFISNFSTNDDELAPIGWEHVSQLQLYKQKGCEKDVKSTRRFDAWASTKNNQDKMVLFQLPEMVLKGGDGRLGKIRMYKSGKMELVDTRSGIVYDLLHTDCDVNNQLATKDDDDNSSEEESDADEVMKELNEKQKSSSTDWIKKEVEDETANNQNFPPPLPSSSKSQSIYSKTNHQNYTDKCDKNEDEDDDDDDDDDDNDDDDDRKLNQSYREAVSFDGNQIVCLGPISKNDLLIGRPRLEIRNLRI</sequence>
<dbReference type="EMBL" id="CAEY01000486">
    <property type="status" value="NOT_ANNOTATED_CDS"/>
    <property type="molecule type" value="Genomic_DNA"/>
</dbReference>
<protein>
    <submittedName>
        <fullName evidence="2">Uncharacterized protein</fullName>
    </submittedName>
</protein>
<feature type="compositionally biased region" description="Acidic residues" evidence="1">
    <location>
        <begin position="340"/>
        <end position="358"/>
    </location>
</feature>